<reference evidence="2" key="1">
    <citation type="submission" date="2016-02" db="EMBL/GenBank/DDBJ databases">
        <authorList>
            <person name="Wibberg D."/>
        </authorList>
    </citation>
    <scope>NUCLEOTIDE SEQUENCE [LARGE SCALE GENOMIC DNA]</scope>
</reference>
<organism evidence="1 2">
    <name type="scientific">Candidatus Protofrankia californiensis</name>
    <dbReference type="NCBI Taxonomy" id="1839754"/>
    <lineage>
        <taxon>Bacteria</taxon>
        <taxon>Bacillati</taxon>
        <taxon>Actinomycetota</taxon>
        <taxon>Actinomycetes</taxon>
        <taxon>Frankiales</taxon>
        <taxon>Frankiaceae</taxon>
        <taxon>Protofrankia</taxon>
    </lineage>
</organism>
<gene>
    <name evidence="1" type="ORF">FDG2_5403</name>
</gene>
<keyword evidence="2" id="KW-1185">Reference proteome</keyword>
<dbReference type="Proteomes" id="UP000199013">
    <property type="component" value="Unassembled WGS sequence"/>
</dbReference>
<proteinExistence type="predicted"/>
<dbReference type="AlphaFoldDB" id="A0A1C3PCY7"/>
<evidence type="ECO:0000313" key="1">
    <source>
        <dbReference type="EMBL" id="SBW27693.1"/>
    </source>
</evidence>
<name>A0A1C3PCY7_9ACTN</name>
<evidence type="ECO:0000313" key="2">
    <source>
        <dbReference type="Proteomes" id="UP000199013"/>
    </source>
</evidence>
<protein>
    <submittedName>
        <fullName evidence="1">Uncharacterized protein</fullName>
    </submittedName>
</protein>
<sequence>MATHSPILPAVPGARILQIDPDCAINQVGYDEAEPVVLTHGFLASPERFPRHLFNDEP</sequence>
<accession>A0A1C3PCY7</accession>
<dbReference type="EMBL" id="FLUV01002253">
    <property type="protein sequence ID" value="SBW27693.1"/>
    <property type="molecule type" value="Genomic_DNA"/>
</dbReference>